<accession>A0ABS6EYT4</accession>
<dbReference type="EMBL" id="JAHLQL010000001">
    <property type="protein sequence ID" value="MBU5591295.1"/>
    <property type="molecule type" value="Genomic_DNA"/>
</dbReference>
<protein>
    <submittedName>
        <fullName evidence="1">CbrC family protein</fullName>
    </submittedName>
</protein>
<reference evidence="1 2" key="1">
    <citation type="submission" date="2021-06" db="EMBL/GenBank/DDBJ databases">
        <authorList>
            <person name="Sun Q."/>
            <person name="Li D."/>
        </authorList>
    </citation>
    <scope>NUCLEOTIDE SEQUENCE [LARGE SCALE GENOMIC DNA]</scope>
    <source>
        <strain evidence="1 2">MSJ-4</strain>
    </source>
</reference>
<sequence length="56" mass="6695">MEKDLPKFKYHPDPIKTGAFSTNKSLGYFMPNQMNEFRYKDLVFIMNTARYKGERV</sequence>
<dbReference type="RefSeq" id="WP_216456304.1">
    <property type="nucleotide sequence ID" value="NZ_JAHLQL010000001.1"/>
</dbReference>
<proteinExistence type="predicted"/>
<evidence type="ECO:0000313" key="1">
    <source>
        <dbReference type="EMBL" id="MBU5591295.1"/>
    </source>
</evidence>
<dbReference type="Proteomes" id="UP000736583">
    <property type="component" value="Unassembled WGS sequence"/>
</dbReference>
<gene>
    <name evidence="1" type="ORF">KQI89_05935</name>
</gene>
<organism evidence="1 2">
    <name type="scientific">Clostridium simiarum</name>
    <dbReference type="NCBI Taxonomy" id="2841506"/>
    <lineage>
        <taxon>Bacteria</taxon>
        <taxon>Bacillati</taxon>
        <taxon>Bacillota</taxon>
        <taxon>Clostridia</taxon>
        <taxon>Eubacteriales</taxon>
        <taxon>Clostridiaceae</taxon>
        <taxon>Clostridium</taxon>
    </lineage>
</organism>
<name>A0ABS6EYT4_9CLOT</name>
<comment type="caution">
    <text evidence="1">The sequence shown here is derived from an EMBL/GenBank/DDBJ whole genome shotgun (WGS) entry which is preliminary data.</text>
</comment>
<evidence type="ECO:0000313" key="2">
    <source>
        <dbReference type="Proteomes" id="UP000736583"/>
    </source>
</evidence>
<keyword evidence="2" id="KW-1185">Reference proteome</keyword>